<dbReference type="Pfam" id="PF19279">
    <property type="entry name" value="YegS_C"/>
    <property type="match status" value="1"/>
</dbReference>
<dbReference type="InterPro" id="IPR017438">
    <property type="entry name" value="ATP-NAD_kinase_N"/>
</dbReference>
<dbReference type="InterPro" id="IPR001206">
    <property type="entry name" value="Diacylglycerol_kinase_cat_dom"/>
</dbReference>
<keyword evidence="7" id="KW-1185">Reference proteome</keyword>
<dbReference type="OrthoDB" id="9815110at2"/>
<dbReference type="PROSITE" id="PS50146">
    <property type="entry name" value="DAGK"/>
    <property type="match status" value="1"/>
</dbReference>
<dbReference type="InterPro" id="IPR050187">
    <property type="entry name" value="Lipid_Phosphate_FormReg"/>
</dbReference>
<evidence type="ECO:0000256" key="3">
    <source>
        <dbReference type="ARBA" id="ARBA00022777"/>
    </source>
</evidence>
<evidence type="ECO:0000313" key="7">
    <source>
        <dbReference type="Proteomes" id="UP000053675"/>
    </source>
</evidence>
<dbReference type="SMART" id="SM00046">
    <property type="entry name" value="DAGKc"/>
    <property type="match status" value="1"/>
</dbReference>
<protein>
    <submittedName>
        <fullName evidence="6">Diacylglycerol kinase, catalytic region</fullName>
    </submittedName>
</protein>
<evidence type="ECO:0000259" key="5">
    <source>
        <dbReference type="PROSITE" id="PS50146"/>
    </source>
</evidence>
<dbReference type="InterPro" id="IPR016064">
    <property type="entry name" value="NAD/diacylglycerol_kinase_sf"/>
</dbReference>
<dbReference type="eggNOG" id="COG1597">
    <property type="taxonomic scope" value="Bacteria"/>
</dbReference>
<accession>A0A084U7F2</accession>
<dbReference type="STRING" id="472175.EL18_03143"/>
<proteinExistence type="predicted"/>
<dbReference type="EMBL" id="JMQM01000002">
    <property type="protein sequence ID" value="KFB08888.1"/>
    <property type="molecule type" value="Genomic_DNA"/>
</dbReference>
<dbReference type="Proteomes" id="UP000053675">
    <property type="component" value="Unassembled WGS sequence"/>
</dbReference>
<dbReference type="AlphaFoldDB" id="A0A084U7F2"/>
<feature type="domain" description="DAGKc" evidence="5">
    <location>
        <begin position="1"/>
        <end position="131"/>
    </location>
</feature>
<evidence type="ECO:0000256" key="4">
    <source>
        <dbReference type="ARBA" id="ARBA00022840"/>
    </source>
</evidence>
<keyword evidence="2" id="KW-0547">Nucleotide-binding</keyword>
<organism evidence="6 7">
    <name type="scientific">Nitratireductor basaltis</name>
    <dbReference type="NCBI Taxonomy" id="472175"/>
    <lineage>
        <taxon>Bacteria</taxon>
        <taxon>Pseudomonadati</taxon>
        <taxon>Pseudomonadota</taxon>
        <taxon>Alphaproteobacteria</taxon>
        <taxon>Hyphomicrobiales</taxon>
        <taxon>Phyllobacteriaceae</taxon>
        <taxon>Nitratireductor</taxon>
    </lineage>
</organism>
<keyword evidence="1" id="KW-0808">Transferase</keyword>
<dbReference type="PANTHER" id="PTHR12358">
    <property type="entry name" value="SPHINGOSINE KINASE"/>
    <property type="match status" value="1"/>
</dbReference>
<sequence length="302" mass="33055">MQILAILNRDGGTLSSLDIEIFSTRLTELLREEGHEIEVRAVAGRDIVSAIDEAAVAPDVEVVIAGGGDGTISLAAGKLAGTEKALAVLPAGTMNLFARSLGMPLDLDLAIKAFAKGQVKQVDLASMNGRYLVHQFSIGMHPQLIDLRKKLSFRGRIGKILASSRAALTTLKHPHNILVKVETNKTRFEAVTQSLSVTNNLYGEGHLPFTDQPDGGTLGVYVTRAARRSDLFFFFANMAIGRWRRNDKVEIHEATEVKITLPYLDPRFKCAIDGELEPLSEEIVVKLHPKVLRVLVPDTKQE</sequence>
<evidence type="ECO:0000256" key="1">
    <source>
        <dbReference type="ARBA" id="ARBA00022679"/>
    </source>
</evidence>
<gene>
    <name evidence="6" type="ORF">EL18_03143</name>
</gene>
<dbReference type="GO" id="GO:0016301">
    <property type="term" value="F:kinase activity"/>
    <property type="evidence" value="ECO:0007669"/>
    <property type="project" value="UniProtKB-KW"/>
</dbReference>
<comment type="caution">
    <text evidence="6">The sequence shown here is derived from an EMBL/GenBank/DDBJ whole genome shotgun (WGS) entry which is preliminary data.</text>
</comment>
<evidence type="ECO:0000313" key="6">
    <source>
        <dbReference type="EMBL" id="KFB08888.1"/>
    </source>
</evidence>
<dbReference type="SUPFAM" id="SSF111331">
    <property type="entry name" value="NAD kinase/diacylglycerol kinase-like"/>
    <property type="match status" value="1"/>
</dbReference>
<dbReference type="InterPro" id="IPR045540">
    <property type="entry name" value="YegS/DAGK_C"/>
</dbReference>
<dbReference type="PANTHER" id="PTHR12358:SF54">
    <property type="entry name" value="SPHINGOSINE KINASE RELATED PROTEIN"/>
    <property type="match status" value="1"/>
</dbReference>
<dbReference type="GO" id="GO:0005524">
    <property type="term" value="F:ATP binding"/>
    <property type="evidence" value="ECO:0007669"/>
    <property type="project" value="UniProtKB-KW"/>
</dbReference>
<evidence type="ECO:0000256" key="2">
    <source>
        <dbReference type="ARBA" id="ARBA00022741"/>
    </source>
</evidence>
<dbReference type="Gene3D" id="3.40.50.10330">
    <property type="entry name" value="Probable inorganic polyphosphate/atp-NAD kinase, domain 1"/>
    <property type="match status" value="1"/>
</dbReference>
<dbReference type="RefSeq" id="WP_036486145.1">
    <property type="nucleotide sequence ID" value="NZ_JMQM01000002.1"/>
</dbReference>
<dbReference type="PATRIC" id="fig|472175.3.peg.3139"/>
<dbReference type="Gene3D" id="2.60.200.40">
    <property type="match status" value="1"/>
</dbReference>
<dbReference type="Pfam" id="PF00781">
    <property type="entry name" value="DAGK_cat"/>
    <property type="match status" value="1"/>
</dbReference>
<name>A0A084U7F2_9HYPH</name>
<keyword evidence="3 6" id="KW-0418">Kinase</keyword>
<reference evidence="6 7" key="1">
    <citation type="submission" date="2014-05" db="EMBL/GenBank/DDBJ databases">
        <title>Draft Genome Sequence of Nitratireductor basaltis Strain UMTGB225, A Marine Bacterium Isolated from Green Barrel Tunicate.</title>
        <authorList>
            <person name="Gan H.Y."/>
        </authorList>
    </citation>
    <scope>NUCLEOTIDE SEQUENCE [LARGE SCALE GENOMIC DNA]</scope>
    <source>
        <strain evidence="6 7">UMTGB225</strain>
    </source>
</reference>
<keyword evidence="4" id="KW-0067">ATP-binding</keyword>